<keyword evidence="4" id="KW-0812">Transmembrane</keyword>
<proteinExistence type="predicted"/>
<dbReference type="CDD" id="cd16917">
    <property type="entry name" value="HATPase_UhpB-NarQ-NarX-like"/>
    <property type="match status" value="1"/>
</dbReference>
<evidence type="ECO:0000313" key="7">
    <source>
        <dbReference type="Proteomes" id="UP001500416"/>
    </source>
</evidence>
<dbReference type="InterPro" id="IPR003594">
    <property type="entry name" value="HATPase_dom"/>
</dbReference>
<keyword evidence="4" id="KW-1133">Transmembrane helix</keyword>
<dbReference type="SUPFAM" id="SSF55874">
    <property type="entry name" value="ATPase domain of HSP90 chaperone/DNA topoisomerase II/histidine kinase"/>
    <property type="match status" value="1"/>
</dbReference>
<dbReference type="Gene3D" id="1.20.5.1930">
    <property type="match status" value="1"/>
</dbReference>
<evidence type="ECO:0000313" key="6">
    <source>
        <dbReference type="EMBL" id="GAA0214091.1"/>
    </source>
</evidence>
<feature type="transmembrane region" description="Helical" evidence="4">
    <location>
        <begin position="219"/>
        <end position="239"/>
    </location>
</feature>
<evidence type="ECO:0000256" key="4">
    <source>
        <dbReference type="SAM" id="Phobius"/>
    </source>
</evidence>
<feature type="transmembrane region" description="Helical" evidence="4">
    <location>
        <begin position="112"/>
        <end position="134"/>
    </location>
</feature>
<dbReference type="EMBL" id="BAAABU010000002">
    <property type="protein sequence ID" value="GAA0214091.1"/>
    <property type="molecule type" value="Genomic_DNA"/>
</dbReference>
<dbReference type="Pfam" id="PF07730">
    <property type="entry name" value="HisKA_3"/>
    <property type="match status" value="1"/>
</dbReference>
<reference evidence="6 7" key="1">
    <citation type="journal article" date="2019" name="Int. J. Syst. Evol. Microbiol.">
        <title>The Global Catalogue of Microorganisms (GCM) 10K type strain sequencing project: providing services to taxonomists for standard genome sequencing and annotation.</title>
        <authorList>
            <consortium name="The Broad Institute Genomics Platform"/>
            <consortium name="The Broad Institute Genome Sequencing Center for Infectious Disease"/>
            <person name="Wu L."/>
            <person name="Ma J."/>
        </authorList>
    </citation>
    <scope>NUCLEOTIDE SEQUENCE [LARGE SCALE GENOMIC DNA]</scope>
    <source>
        <strain evidence="6 7">JCM 3380</strain>
    </source>
</reference>
<keyword evidence="7" id="KW-1185">Reference proteome</keyword>
<feature type="transmembrane region" description="Helical" evidence="4">
    <location>
        <begin position="54"/>
        <end position="72"/>
    </location>
</feature>
<evidence type="ECO:0000256" key="3">
    <source>
        <dbReference type="ARBA" id="ARBA00023012"/>
    </source>
</evidence>
<keyword evidence="1" id="KW-0808">Transferase</keyword>
<name>A0ABN0T6T0_9PSEU</name>
<feature type="transmembrane region" description="Helical" evidence="4">
    <location>
        <begin position="154"/>
        <end position="180"/>
    </location>
</feature>
<dbReference type="InterPro" id="IPR011712">
    <property type="entry name" value="Sig_transdc_His_kin_sub3_dim/P"/>
</dbReference>
<dbReference type="SMART" id="SM00387">
    <property type="entry name" value="HATPase_c"/>
    <property type="match status" value="1"/>
</dbReference>
<keyword evidence="4" id="KW-0472">Membrane</keyword>
<protein>
    <recommendedName>
        <fullName evidence="5">Histidine kinase/HSP90-like ATPase domain-containing protein</fullName>
    </recommendedName>
</protein>
<accession>A0ABN0T6T0</accession>
<dbReference type="InterPro" id="IPR036890">
    <property type="entry name" value="HATPase_C_sf"/>
</dbReference>
<organism evidence="6 7">
    <name type="scientific">Saccharothrix mutabilis subsp. mutabilis</name>
    <dbReference type="NCBI Taxonomy" id="66855"/>
    <lineage>
        <taxon>Bacteria</taxon>
        <taxon>Bacillati</taxon>
        <taxon>Actinomycetota</taxon>
        <taxon>Actinomycetes</taxon>
        <taxon>Pseudonocardiales</taxon>
        <taxon>Pseudonocardiaceae</taxon>
        <taxon>Saccharothrix</taxon>
    </lineage>
</organism>
<gene>
    <name evidence="6" type="ORF">GCM10010492_09890</name>
</gene>
<evidence type="ECO:0000256" key="1">
    <source>
        <dbReference type="ARBA" id="ARBA00022679"/>
    </source>
</evidence>
<dbReference type="PANTHER" id="PTHR24421">
    <property type="entry name" value="NITRATE/NITRITE SENSOR PROTEIN NARX-RELATED"/>
    <property type="match status" value="1"/>
</dbReference>
<dbReference type="InterPro" id="IPR050482">
    <property type="entry name" value="Sensor_HK_TwoCompSys"/>
</dbReference>
<feature type="transmembrane region" description="Helical" evidence="4">
    <location>
        <begin position="78"/>
        <end position="103"/>
    </location>
</feature>
<dbReference type="SUPFAM" id="SSF55781">
    <property type="entry name" value="GAF domain-like"/>
    <property type="match status" value="1"/>
</dbReference>
<keyword evidence="2" id="KW-0418">Kinase</keyword>
<evidence type="ECO:0000256" key="2">
    <source>
        <dbReference type="ARBA" id="ARBA00022777"/>
    </source>
</evidence>
<feature type="domain" description="Histidine kinase/HSP90-like ATPase" evidence="5">
    <location>
        <begin position="543"/>
        <end position="632"/>
    </location>
</feature>
<feature type="transmembrane region" description="Helical" evidence="4">
    <location>
        <begin position="251"/>
        <end position="275"/>
    </location>
</feature>
<feature type="transmembrane region" description="Helical" evidence="4">
    <location>
        <begin position="30"/>
        <end position="47"/>
    </location>
</feature>
<dbReference type="InterPro" id="IPR029016">
    <property type="entry name" value="GAF-like_dom_sf"/>
</dbReference>
<feature type="transmembrane region" description="Helical" evidence="4">
    <location>
        <begin position="192"/>
        <end position="213"/>
    </location>
</feature>
<dbReference type="Pfam" id="PF02518">
    <property type="entry name" value="HATPase_c"/>
    <property type="match status" value="1"/>
</dbReference>
<keyword evidence="3" id="KW-0902">Two-component regulatory system</keyword>
<sequence>MSRLLAAVAAVLVVGAVVRAVAVDGVASHPRNWFVAVVFTLVGVRVVAHARGNAVGWTMLATGVSCAVAVGAEAWPGVWFAAWVGTWSWWPGYSLLSVVMLLFPDGRPLSRWWWPALVLAFAGVVLPAVGFGWASWSAPASFWQDAVHGAARRGVPLVVAVVGFLCFVVGLVGGLVSLVVRALRATGAERRLLCAAIVGGVVAVVAFVLEVVASLDGAWLAMAAAFPTAAVVAILRYGLYDIDLVIHRTFLYGLLASSLIGGYVLTVLAAAAVVMPGTAHVVGTVAVVLAVAPLHRALLRGLNRLLYGNRADPYRVLSDLGRRLEHPLHPDAVFQTVARSVAEALKLPYVAVHLETGDDFEVVARHGRARGRSRVRLPMVVSGRRVGELVAEARSPEERLSRLDTKLLADVARQAAPAAESARLARQLRQADEHFEQERKEDLKRIIRDLHDAIGPSVFGIRLLVKAALQEVESGSPLSGRLSQVLDRLDALQSEVRAVVRSARPRDLDHGLVEAVRRQAERFTREFDVEVVADPGVDGLPDRVELTVYWIVSEALNNVARHADASSCQIRITRTPELELVVTDDGRGVRPDQALSGGLATMRERCTEIGGTFSVEPASPGTRIVARLPVGTH</sequence>
<dbReference type="Proteomes" id="UP001500416">
    <property type="component" value="Unassembled WGS sequence"/>
</dbReference>
<comment type="caution">
    <text evidence="6">The sequence shown here is derived from an EMBL/GenBank/DDBJ whole genome shotgun (WGS) entry which is preliminary data.</text>
</comment>
<dbReference type="Gene3D" id="3.30.450.40">
    <property type="match status" value="1"/>
</dbReference>
<dbReference type="PANTHER" id="PTHR24421:SF58">
    <property type="entry name" value="SIGNAL TRANSDUCTION HISTIDINE-PROTEIN KINASE_PHOSPHATASE UHPB"/>
    <property type="match status" value="1"/>
</dbReference>
<evidence type="ECO:0000259" key="5">
    <source>
        <dbReference type="SMART" id="SM00387"/>
    </source>
</evidence>
<dbReference type="Gene3D" id="3.30.565.10">
    <property type="entry name" value="Histidine kinase-like ATPase, C-terminal domain"/>
    <property type="match status" value="1"/>
</dbReference>